<comment type="cofactor">
    <cofactor evidence="1 12">
        <name>pyridoxal 5'-phosphate</name>
        <dbReference type="ChEBI" id="CHEBI:597326"/>
    </cofactor>
</comment>
<evidence type="ECO:0000256" key="9">
    <source>
        <dbReference type="ARBA" id="ARBA00023014"/>
    </source>
</evidence>
<comment type="similarity">
    <text evidence="3">Belongs to the radical SAM superfamily. KamA family.</text>
</comment>
<evidence type="ECO:0000256" key="12">
    <source>
        <dbReference type="PIRSR" id="PIRSR603739-50"/>
    </source>
</evidence>
<dbReference type="EMBL" id="PZZZ01000002">
    <property type="protein sequence ID" value="PTM97257.1"/>
    <property type="molecule type" value="Genomic_DNA"/>
</dbReference>
<dbReference type="NCBIfam" id="TIGR03822">
    <property type="entry name" value="AblA_like_2"/>
    <property type="match status" value="1"/>
</dbReference>
<feature type="binding site" evidence="11">
    <location>
        <position position="112"/>
    </location>
    <ligand>
        <name>[4Fe-4S] cluster</name>
        <dbReference type="ChEBI" id="CHEBI:49883"/>
        <note>4Fe-4S-S-AdoMet</note>
    </ligand>
</feature>
<comment type="cofactor">
    <cofactor evidence="2">
        <name>[4Fe-4S] cluster</name>
        <dbReference type="ChEBI" id="CHEBI:49883"/>
    </cofactor>
</comment>
<evidence type="ECO:0000256" key="6">
    <source>
        <dbReference type="ARBA" id="ARBA00022723"/>
    </source>
</evidence>
<dbReference type="GO" id="GO:0051539">
    <property type="term" value="F:4 iron, 4 sulfur cluster binding"/>
    <property type="evidence" value="ECO:0007669"/>
    <property type="project" value="UniProtKB-KW"/>
</dbReference>
<feature type="binding site" evidence="11">
    <location>
        <position position="105"/>
    </location>
    <ligand>
        <name>[4Fe-4S] cluster</name>
        <dbReference type="ChEBI" id="CHEBI:49883"/>
        <note>4Fe-4S-S-AdoMet</note>
    </ligand>
</feature>
<evidence type="ECO:0000256" key="5">
    <source>
        <dbReference type="ARBA" id="ARBA00022691"/>
    </source>
</evidence>
<evidence type="ECO:0000256" key="11">
    <source>
        <dbReference type="PIRSR" id="PIRSR004911-1"/>
    </source>
</evidence>
<keyword evidence="5" id="KW-0949">S-adenosyl-L-methionine</keyword>
<dbReference type="InterPro" id="IPR022447">
    <property type="entry name" value="Lys_aminomutase-rel"/>
</dbReference>
<dbReference type="InterPro" id="IPR013785">
    <property type="entry name" value="Aldolase_TIM"/>
</dbReference>
<evidence type="ECO:0000256" key="8">
    <source>
        <dbReference type="ARBA" id="ARBA00023004"/>
    </source>
</evidence>
<dbReference type="RefSeq" id="WP_108001553.1">
    <property type="nucleotide sequence ID" value="NZ_JBHEEX010000001.1"/>
</dbReference>
<sequence length="360" mass="39134">MTLARTLRSVAELEKARLMPAGSSGSPVARVGERYAVAVTPAVAALIDGNDPNDPVARQFIPDVAELTVLAEERADPIGDLAHSPVEGIVHRYPDRVLLKAVHVCPVYCRFCFRREMVGPAGLGTLTPEELDTAIGYIAAHHEIWEVILTGGDPLVLSARRLREIMERLAAVDHLKVVRFHTRVPVVEPERIDADLIEALKASGKTTYVALHANHPRELTAPARAACARMIDAGIAMISQTVLLKGVNDDAGVLAELMRAFVENRIRPYYLHHPDLAPGTSHFRLGLNEGRALVEQLRGRISGLCQPTYILDIPGGHGKVPVLSPAVQDSGDGCFRIVDFRGGQHLYPPQPVSEPYEAQG</sequence>
<keyword evidence="9 11" id="KW-0411">Iron-sulfur</keyword>
<evidence type="ECO:0000256" key="2">
    <source>
        <dbReference type="ARBA" id="ARBA00001966"/>
    </source>
</evidence>
<dbReference type="CDD" id="cd01335">
    <property type="entry name" value="Radical_SAM"/>
    <property type="match status" value="1"/>
</dbReference>
<evidence type="ECO:0000256" key="1">
    <source>
        <dbReference type="ARBA" id="ARBA00001933"/>
    </source>
</evidence>
<keyword evidence="15" id="KW-1185">Reference proteome</keyword>
<keyword evidence="10" id="KW-0413">Isomerase</keyword>
<feature type="binding site" evidence="11">
    <location>
        <position position="109"/>
    </location>
    <ligand>
        <name>[4Fe-4S] cluster</name>
        <dbReference type="ChEBI" id="CHEBI:49883"/>
        <note>4Fe-4S-S-AdoMet</note>
    </ligand>
</feature>
<proteinExistence type="inferred from homology"/>
<dbReference type="SFLD" id="SFLDS00029">
    <property type="entry name" value="Radical_SAM"/>
    <property type="match status" value="1"/>
</dbReference>
<name>A0A2T5BE37_MYCDI</name>
<keyword evidence="8" id="KW-0408">Iron</keyword>
<dbReference type="SFLD" id="SFLDG01070">
    <property type="entry name" value="PLP-dependent"/>
    <property type="match status" value="1"/>
</dbReference>
<gene>
    <name evidence="14" type="ORF">C7449_102126</name>
</gene>
<dbReference type="Proteomes" id="UP000241247">
    <property type="component" value="Unassembled WGS sequence"/>
</dbReference>
<evidence type="ECO:0000259" key="13">
    <source>
        <dbReference type="PROSITE" id="PS51918"/>
    </source>
</evidence>
<evidence type="ECO:0000313" key="15">
    <source>
        <dbReference type="Proteomes" id="UP000241247"/>
    </source>
</evidence>
<dbReference type="PANTHER" id="PTHR30538:SF1">
    <property type="entry name" value="L-LYSINE 2,3-AMINOMUTASE"/>
    <property type="match status" value="1"/>
</dbReference>
<keyword evidence="6 11" id="KW-0479">Metal-binding</keyword>
<dbReference type="GO" id="GO:0046872">
    <property type="term" value="F:metal ion binding"/>
    <property type="evidence" value="ECO:0007669"/>
    <property type="project" value="UniProtKB-KW"/>
</dbReference>
<organism evidence="14 15">
    <name type="scientific">Mycoplana dimorpha</name>
    <dbReference type="NCBI Taxonomy" id="28320"/>
    <lineage>
        <taxon>Bacteria</taxon>
        <taxon>Pseudomonadati</taxon>
        <taxon>Pseudomonadota</taxon>
        <taxon>Alphaproteobacteria</taxon>
        <taxon>Hyphomicrobiales</taxon>
        <taxon>Rhizobiaceae</taxon>
        <taxon>Mycoplana</taxon>
    </lineage>
</organism>
<dbReference type="PANTHER" id="PTHR30538">
    <property type="entry name" value="LYSINE 2,3-AMINOMUTASE-RELATED"/>
    <property type="match status" value="1"/>
</dbReference>
<dbReference type="InterPro" id="IPR058240">
    <property type="entry name" value="rSAM_sf"/>
</dbReference>
<dbReference type="PROSITE" id="PS51918">
    <property type="entry name" value="RADICAL_SAM"/>
    <property type="match status" value="1"/>
</dbReference>
<feature type="modified residue" description="N6-(pyridoxal phosphate)lysine" evidence="12">
    <location>
        <position position="319"/>
    </location>
</feature>
<accession>A0A2T5BE37</accession>
<comment type="caution">
    <text evidence="14">The sequence shown here is derived from an EMBL/GenBank/DDBJ whole genome shotgun (WGS) entry which is preliminary data.</text>
</comment>
<evidence type="ECO:0000313" key="14">
    <source>
        <dbReference type="EMBL" id="PTM97257.1"/>
    </source>
</evidence>
<dbReference type="PIRSF" id="PIRSF004911">
    <property type="entry name" value="DUF160"/>
    <property type="match status" value="1"/>
</dbReference>
<keyword evidence="7 12" id="KW-0663">Pyridoxal phosphate</keyword>
<evidence type="ECO:0000256" key="4">
    <source>
        <dbReference type="ARBA" id="ARBA00022485"/>
    </source>
</evidence>
<evidence type="ECO:0000256" key="3">
    <source>
        <dbReference type="ARBA" id="ARBA00008703"/>
    </source>
</evidence>
<dbReference type="InterPro" id="IPR003739">
    <property type="entry name" value="Lys_aminomutase/Glu_NH3_mut"/>
</dbReference>
<protein>
    <submittedName>
        <fullName evidence="14">L-lysine 2,3-aminomutase</fullName>
    </submittedName>
</protein>
<dbReference type="SUPFAM" id="SSF102114">
    <property type="entry name" value="Radical SAM enzymes"/>
    <property type="match status" value="1"/>
</dbReference>
<dbReference type="Gene3D" id="3.20.20.70">
    <property type="entry name" value="Aldolase class I"/>
    <property type="match status" value="1"/>
</dbReference>
<reference evidence="14 15" key="1">
    <citation type="submission" date="2018-04" db="EMBL/GenBank/DDBJ databases">
        <title>Genomic Encyclopedia of Type Strains, Phase IV (KMG-IV): sequencing the most valuable type-strain genomes for metagenomic binning, comparative biology and taxonomic classification.</title>
        <authorList>
            <person name="Goeker M."/>
        </authorList>
    </citation>
    <scope>NUCLEOTIDE SEQUENCE [LARGE SCALE GENOMIC DNA]</scope>
    <source>
        <strain evidence="14 15">DSM 7138</strain>
    </source>
</reference>
<dbReference type="OrthoDB" id="9768064at2"/>
<dbReference type="NCBIfam" id="TIGR00238">
    <property type="entry name" value="KamA family radical SAM protein"/>
    <property type="match status" value="1"/>
</dbReference>
<evidence type="ECO:0000256" key="10">
    <source>
        <dbReference type="ARBA" id="ARBA00023235"/>
    </source>
</evidence>
<evidence type="ECO:0000256" key="7">
    <source>
        <dbReference type="ARBA" id="ARBA00022898"/>
    </source>
</evidence>
<dbReference type="Pfam" id="PF04055">
    <property type="entry name" value="Radical_SAM"/>
    <property type="match status" value="1"/>
</dbReference>
<dbReference type="AlphaFoldDB" id="A0A2T5BE37"/>
<dbReference type="InterPro" id="IPR007197">
    <property type="entry name" value="rSAM"/>
</dbReference>
<feature type="domain" description="Radical SAM core" evidence="13">
    <location>
        <begin position="91"/>
        <end position="304"/>
    </location>
</feature>
<keyword evidence="4 11" id="KW-0004">4Fe-4S</keyword>
<dbReference type="GO" id="GO:0016853">
    <property type="term" value="F:isomerase activity"/>
    <property type="evidence" value="ECO:0007669"/>
    <property type="project" value="UniProtKB-KW"/>
</dbReference>